<dbReference type="WBParaSite" id="jg15392">
    <property type="protein sequence ID" value="jg15392"/>
    <property type="gene ID" value="jg15392"/>
</dbReference>
<accession>A0A915D3A6</accession>
<proteinExistence type="predicted"/>
<dbReference type="Proteomes" id="UP000887574">
    <property type="component" value="Unplaced"/>
</dbReference>
<evidence type="ECO:0000313" key="3">
    <source>
        <dbReference type="WBParaSite" id="jg15392"/>
    </source>
</evidence>
<evidence type="ECO:0000313" key="2">
    <source>
        <dbReference type="Proteomes" id="UP000887574"/>
    </source>
</evidence>
<sequence length="111" mass="11957">MPHLSWKQLVKNFYGAARISPVRSQVSPALCFSSAASSFQQNSGVPVRTPESPKPESNARVRSSLPVQLQASNVSLSPKVPDQLPAPSFSLHASAPIPDFPVIKRASYSSR</sequence>
<dbReference type="AlphaFoldDB" id="A0A915D3A6"/>
<protein>
    <submittedName>
        <fullName evidence="3">Uncharacterized protein</fullName>
    </submittedName>
</protein>
<keyword evidence="2" id="KW-1185">Reference proteome</keyword>
<reference evidence="3" key="1">
    <citation type="submission" date="2022-11" db="UniProtKB">
        <authorList>
            <consortium name="WormBaseParasite"/>
        </authorList>
    </citation>
    <scope>IDENTIFICATION</scope>
</reference>
<feature type="region of interest" description="Disordered" evidence="1">
    <location>
        <begin position="36"/>
        <end position="62"/>
    </location>
</feature>
<evidence type="ECO:0000256" key="1">
    <source>
        <dbReference type="SAM" id="MobiDB-lite"/>
    </source>
</evidence>
<organism evidence="2 3">
    <name type="scientific">Ditylenchus dipsaci</name>
    <dbReference type="NCBI Taxonomy" id="166011"/>
    <lineage>
        <taxon>Eukaryota</taxon>
        <taxon>Metazoa</taxon>
        <taxon>Ecdysozoa</taxon>
        <taxon>Nematoda</taxon>
        <taxon>Chromadorea</taxon>
        <taxon>Rhabditida</taxon>
        <taxon>Tylenchina</taxon>
        <taxon>Tylenchomorpha</taxon>
        <taxon>Sphaerularioidea</taxon>
        <taxon>Anguinidae</taxon>
        <taxon>Anguininae</taxon>
        <taxon>Ditylenchus</taxon>
    </lineage>
</organism>
<name>A0A915D3A6_9BILA</name>